<sequence>MSGLTCRSTWISPIDGTNDVQLSPDTNSDVTSFTLLPLQLIRPASDATIPCQLLLHWSPKPLRCLQLQLKAQCSARHVELYAEGMRQTMLGEEKQSEVYLGTFRGTRLTPEAQHFTINLLFKQNHRDCEVLKSLQTLKIKFVSLSGDKNMLNLQLLQCEFLLMDPILTDTSSLGLAASMAKVNLKENSNVQEVLNEFRQTLEREMEAKIALAIDLKLSTLSQRLALSEQALVHLHKKMDAKDANLEAKFTQIQQSFRELEGRARWCNIWSRENMTPFDDDCTRNVWSGGEIARGITSSKKSNSWAASSTIVPHTGPDRSSRKYWSAIFNARKRYCRDEKNEHKSTHQVG</sequence>
<accession>A0A0P1ADA2</accession>
<dbReference type="GeneID" id="36403857"/>
<dbReference type="EMBL" id="CCYD01000322">
    <property type="protein sequence ID" value="CEG38748.1"/>
    <property type="molecule type" value="Genomic_DNA"/>
</dbReference>
<dbReference type="Proteomes" id="UP000054928">
    <property type="component" value="Unassembled WGS sequence"/>
</dbReference>
<organism evidence="1 2">
    <name type="scientific">Plasmopara halstedii</name>
    <name type="common">Downy mildew of sunflower</name>
    <dbReference type="NCBI Taxonomy" id="4781"/>
    <lineage>
        <taxon>Eukaryota</taxon>
        <taxon>Sar</taxon>
        <taxon>Stramenopiles</taxon>
        <taxon>Oomycota</taxon>
        <taxon>Peronosporomycetes</taxon>
        <taxon>Peronosporales</taxon>
        <taxon>Peronosporaceae</taxon>
        <taxon>Plasmopara</taxon>
    </lineage>
</organism>
<evidence type="ECO:0000313" key="1">
    <source>
        <dbReference type="EMBL" id="CEG38748.1"/>
    </source>
</evidence>
<evidence type="ECO:0000313" key="2">
    <source>
        <dbReference type="Proteomes" id="UP000054928"/>
    </source>
</evidence>
<dbReference type="RefSeq" id="XP_024575117.1">
    <property type="nucleotide sequence ID" value="XM_024724218.1"/>
</dbReference>
<protein>
    <submittedName>
        <fullName evidence="1">Uncharacterized protein</fullName>
    </submittedName>
</protein>
<reference evidence="2" key="1">
    <citation type="submission" date="2014-09" db="EMBL/GenBank/DDBJ databases">
        <authorList>
            <person name="Sharma Rahul"/>
            <person name="Thines Marco"/>
        </authorList>
    </citation>
    <scope>NUCLEOTIDE SEQUENCE [LARGE SCALE GENOMIC DNA]</scope>
</reference>
<dbReference type="OrthoDB" id="162612at2759"/>
<dbReference type="AlphaFoldDB" id="A0A0P1ADA2"/>
<proteinExistence type="predicted"/>
<keyword evidence="2" id="KW-1185">Reference proteome</keyword>
<name>A0A0P1ADA2_PLAHL</name>
<dbReference type="OMA" id="FKQSDRD"/>